<dbReference type="Proteomes" id="UP000813461">
    <property type="component" value="Unassembled WGS sequence"/>
</dbReference>
<keyword evidence="2" id="KW-1185">Reference proteome</keyword>
<name>A0A8K0QW61_9PLEO</name>
<proteinExistence type="predicted"/>
<dbReference type="AlphaFoldDB" id="A0A8K0QW61"/>
<organism evidence="1 2">
    <name type="scientific">Paraphoma chrysanthemicola</name>
    <dbReference type="NCBI Taxonomy" id="798071"/>
    <lineage>
        <taxon>Eukaryota</taxon>
        <taxon>Fungi</taxon>
        <taxon>Dikarya</taxon>
        <taxon>Ascomycota</taxon>
        <taxon>Pezizomycotina</taxon>
        <taxon>Dothideomycetes</taxon>
        <taxon>Pleosporomycetidae</taxon>
        <taxon>Pleosporales</taxon>
        <taxon>Pleosporineae</taxon>
        <taxon>Phaeosphaeriaceae</taxon>
        <taxon>Paraphoma</taxon>
    </lineage>
</organism>
<protein>
    <submittedName>
        <fullName evidence="1">Uncharacterized protein</fullName>
    </submittedName>
</protein>
<dbReference type="EMBL" id="JAGMVJ010000020">
    <property type="protein sequence ID" value="KAH7075085.1"/>
    <property type="molecule type" value="Genomic_DNA"/>
</dbReference>
<accession>A0A8K0QW61</accession>
<evidence type="ECO:0000313" key="1">
    <source>
        <dbReference type="EMBL" id="KAH7075085.1"/>
    </source>
</evidence>
<comment type="caution">
    <text evidence="1">The sequence shown here is derived from an EMBL/GenBank/DDBJ whole genome shotgun (WGS) entry which is preliminary data.</text>
</comment>
<evidence type="ECO:0000313" key="2">
    <source>
        <dbReference type="Proteomes" id="UP000813461"/>
    </source>
</evidence>
<gene>
    <name evidence="1" type="ORF">FB567DRAFT_183184</name>
</gene>
<sequence>MTPEIVADFRPQLKRTFTSLRYRHTFLADLERQNIGAYVSLLILMSKKLESLYVHGYRKAGHLYRPVIEAKSFPIFRPLFVDPRLGAAAQALMSNDGPWSVCYHDEVFEIIAPQLRELQIRANLIFKGFSIAFHPDRALPSVRSLQALSSISHLTLGIDQIGCTTMFRPTPRFDLQQLPGSLISLHLVGASNDEGQIGWIIDSVARERIPDSLREMTVTFSELCNDTFDDLHRLVRFCASRLYLRIERLPSVFRAQRVTGRVLEVSL</sequence>
<reference evidence="1" key="1">
    <citation type="journal article" date="2021" name="Nat. Commun.">
        <title>Genetic determinants of endophytism in the Arabidopsis root mycobiome.</title>
        <authorList>
            <person name="Mesny F."/>
            <person name="Miyauchi S."/>
            <person name="Thiergart T."/>
            <person name="Pickel B."/>
            <person name="Atanasova L."/>
            <person name="Karlsson M."/>
            <person name="Huettel B."/>
            <person name="Barry K.W."/>
            <person name="Haridas S."/>
            <person name="Chen C."/>
            <person name="Bauer D."/>
            <person name="Andreopoulos W."/>
            <person name="Pangilinan J."/>
            <person name="LaButti K."/>
            <person name="Riley R."/>
            <person name="Lipzen A."/>
            <person name="Clum A."/>
            <person name="Drula E."/>
            <person name="Henrissat B."/>
            <person name="Kohler A."/>
            <person name="Grigoriev I.V."/>
            <person name="Martin F.M."/>
            <person name="Hacquard S."/>
        </authorList>
    </citation>
    <scope>NUCLEOTIDE SEQUENCE</scope>
    <source>
        <strain evidence="1">MPI-SDFR-AT-0120</strain>
    </source>
</reference>